<evidence type="ECO:0000313" key="1">
    <source>
        <dbReference type="EMBL" id="RFU30684.1"/>
    </source>
</evidence>
<name>A0A3E2HB97_SCYLI</name>
<dbReference type="Proteomes" id="UP000258309">
    <property type="component" value="Unassembled WGS sequence"/>
</dbReference>
<evidence type="ECO:0008006" key="3">
    <source>
        <dbReference type="Google" id="ProtNLM"/>
    </source>
</evidence>
<feature type="non-terminal residue" evidence="1">
    <location>
        <position position="165"/>
    </location>
</feature>
<evidence type="ECO:0000313" key="2">
    <source>
        <dbReference type="Proteomes" id="UP000258309"/>
    </source>
</evidence>
<accession>A0A3E2HB97</accession>
<dbReference type="GO" id="GO:0003676">
    <property type="term" value="F:nucleic acid binding"/>
    <property type="evidence" value="ECO:0007669"/>
    <property type="project" value="InterPro"/>
</dbReference>
<dbReference type="Gene3D" id="3.30.420.10">
    <property type="entry name" value="Ribonuclease H-like superfamily/Ribonuclease H"/>
    <property type="match status" value="1"/>
</dbReference>
<organism evidence="1 2">
    <name type="scientific">Scytalidium lignicola</name>
    <name type="common">Hyphomycete</name>
    <dbReference type="NCBI Taxonomy" id="5539"/>
    <lineage>
        <taxon>Eukaryota</taxon>
        <taxon>Fungi</taxon>
        <taxon>Dikarya</taxon>
        <taxon>Ascomycota</taxon>
        <taxon>Pezizomycotina</taxon>
        <taxon>Leotiomycetes</taxon>
        <taxon>Leotiomycetes incertae sedis</taxon>
        <taxon>Scytalidium</taxon>
    </lineage>
</organism>
<dbReference type="EMBL" id="NCSJ02000094">
    <property type="protein sequence ID" value="RFU30684.1"/>
    <property type="molecule type" value="Genomic_DNA"/>
</dbReference>
<dbReference type="AlphaFoldDB" id="A0A3E2HB97"/>
<dbReference type="InterPro" id="IPR036397">
    <property type="entry name" value="RNaseH_sf"/>
</dbReference>
<reference evidence="1 2" key="1">
    <citation type="submission" date="2018-05" db="EMBL/GenBank/DDBJ databases">
        <title>Draft genome sequence of Scytalidium lignicola DSM 105466, a ubiquitous saprotrophic fungus.</title>
        <authorList>
            <person name="Buettner E."/>
            <person name="Gebauer A.M."/>
            <person name="Hofrichter M."/>
            <person name="Liers C."/>
            <person name="Kellner H."/>
        </authorList>
    </citation>
    <scope>NUCLEOTIDE SEQUENCE [LARGE SCALE GENOMIC DNA]</scope>
    <source>
        <strain evidence="1 2">DSM 105466</strain>
    </source>
</reference>
<dbReference type="STRING" id="5539.A0A3E2HB97"/>
<feature type="non-terminal residue" evidence="1">
    <location>
        <position position="1"/>
    </location>
</feature>
<keyword evidence="2" id="KW-1185">Reference proteome</keyword>
<sequence>MPKEKGQKRLHACAAVGHNFKSDLTWYNVPGNTNGKMSMKVYRDSILEPVVGSWLQAGHDFVLEEDSDSGHGTGKANIVKTWKRHHGLESFINCPQSPDFVPIERAFQAPKEAVKRRPRWDDTIVKELAEEGWNNLSQKTINKWVDEIPQIFTDCITLEGKLTGH</sequence>
<comment type="caution">
    <text evidence="1">The sequence shown here is derived from an EMBL/GenBank/DDBJ whole genome shotgun (WGS) entry which is preliminary data.</text>
</comment>
<protein>
    <recommendedName>
        <fullName evidence="3">Tc1-like transposase DDE domain-containing protein</fullName>
    </recommendedName>
</protein>
<dbReference type="OrthoDB" id="3599280at2759"/>
<proteinExistence type="predicted"/>
<gene>
    <name evidence="1" type="ORF">B7463_g5645</name>
</gene>